<organism evidence="3 4">
    <name type="scientific">Triangularia verruculosa</name>
    <dbReference type="NCBI Taxonomy" id="2587418"/>
    <lineage>
        <taxon>Eukaryota</taxon>
        <taxon>Fungi</taxon>
        <taxon>Dikarya</taxon>
        <taxon>Ascomycota</taxon>
        <taxon>Pezizomycotina</taxon>
        <taxon>Sordariomycetes</taxon>
        <taxon>Sordariomycetidae</taxon>
        <taxon>Sordariales</taxon>
        <taxon>Podosporaceae</taxon>
        <taxon>Triangularia</taxon>
    </lineage>
</organism>
<dbReference type="AlphaFoldDB" id="A0AAN6XDH1"/>
<reference evidence="3" key="2">
    <citation type="submission" date="2023-05" db="EMBL/GenBank/DDBJ databases">
        <authorList>
            <consortium name="Lawrence Berkeley National Laboratory"/>
            <person name="Steindorff A."/>
            <person name="Hensen N."/>
            <person name="Bonometti L."/>
            <person name="Westerberg I."/>
            <person name="Brannstrom I.O."/>
            <person name="Guillou S."/>
            <person name="Cros-Aarteil S."/>
            <person name="Calhoun S."/>
            <person name="Haridas S."/>
            <person name="Kuo A."/>
            <person name="Mondo S."/>
            <person name="Pangilinan J."/>
            <person name="Riley R."/>
            <person name="Labutti K."/>
            <person name="Andreopoulos B."/>
            <person name="Lipzen A."/>
            <person name="Chen C."/>
            <person name="Yanf M."/>
            <person name="Daum C."/>
            <person name="Ng V."/>
            <person name="Clum A."/>
            <person name="Ohm R."/>
            <person name="Martin F."/>
            <person name="Silar P."/>
            <person name="Natvig D."/>
            <person name="Lalanne C."/>
            <person name="Gautier V."/>
            <person name="Ament-Velasquez S.L."/>
            <person name="Kruys A."/>
            <person name="Hutchinson M.I."/>
            <person name="Powell A.J."/>
            <person name="Barry K."/>
            <person name="Miller A.N."/>
            <person name="Grigoriev I.V."/>
            <person name="Debuchy R."/>
            <person name="Gladieux P."/>
            <person name="Thoren M.H."/>
            <person name="Johannesson H."/>
        </authorList>
    </citation>
    <scope>NUCLEOTIDE SEQUENCE</scope>
    <source>
        <strain evidence="3">CBS 315.58</strain>
    </source>
</reference>
<keyword evidence="2" id="KW-0812">Transmembrane</keyword>
<accession>A0AAN6XDH1</accession>
<gene>
    <name evidence="3" type="ORF">QBC40DRAFT_266646</name>
</gene>
<dbReference type="EMBL" id="MU863944">
    <property type="protein sequence ID" value="KAK4198539.1"/>
    <property type="molecule type" value="Genomic_DNA"/>
</dbReference>
<feature type="compositionally biased region" description="Basic and acidic residues" evidence="1">
    <location>
        <begin position="51"/>
        <end position="76"/>
    </location>
</feature>
<keyword evidence="2" id="KW-0472">Membrane</keyword>
<evidence type="ECO:0000256" key="2">
    <source>
        <dbReference type="SAM" id="Phobius"/>
    </source>
</evidence>
<evidence type="ECO:0000313" key="3">
    <source>
        <dbReference type="EMBL" id="KAK4198539.1"/>
    </source>
</evidence>
<comment type="caution">
    <text evidence="3">The sequence shown here is derived from an EMBL/GenBank/DDBJ whole genome shotgun (WGS) entry which is preliminary data.</text>
</comment>
<feature type="compositionally biased region" description="Basic and acidic residues" evidence="1">
    <location>
        <begin position="121"/>
        <end position="130"/>
    </location>
</feature>
<feature type="region of interest" description="Disordered" evidence="1">
    <location>
        <begin position="49"/>
        <end position="130"/>
    </location>
</feature>
<keyword evidence="2" id="KW-1133">Transmembrane helix</keyword>
<keyword evidence="4" id="KW-1185">Reference proteome</keyword>
<evidence type="ECO:0000256" key="1">
    <source>
        <dbReference type="SAM" id="MobiDB-lite"/>
    </source>
</evidence>
<name>A0AAN6XDH1_9PEZI</name>
<sequence>MPALPLNPRSRTSTAADALGGSVELAAIIGIPLAIVVFIAIVLVIYSSKSSSKEKEPEVREVSRDTMYDRLAKEQRGQISGGDDDLDDEHERTQMGAGRSVESESEGLLTAPQPSRARGGSGERSDDYRA</sequence>
<proteinExistence type="predicted"/>
<reference evidence="3" key="1">
    <citation type="journal article" date="2023" name="Mol. Phylogenet. Evol.">
        <title>Genome-scale phylogeny and comparative genomics of the fungal order Sordariales.</title>
        <authorList>
            <person name="Hensen N."/>
            <person name="Bonometti L."/>
            <person name="Westerberg I."/>
            <person name="Brannstrom I.O."/>
            <person name="Guillou S."/>
            <person name="Cros-Aarteil S."/>
            <person name="Calhoun S."/>
            <person name="Haridas S."/>
            <person name="Kuo A."/>
            <person name="Mondo S."/>
            <person name="Pangilinan J."/>
            <person name="Riley R."/>
            <person name="LaButti K."/>
            <person name="Andreopoulos B."/>
            <person name="Lipzen A."/>
            <person name="Chen C."/>
            <person name="Yan M."/>
            <person name="Daum C."/>
            <person name="Ng V."/>
            <person name="Clum A."/>
            <person name="Steindorff A."/>
            <person name="Ohm R.A."/>
            <person name="Martin F."/>
            <person name="Silar P."/>
            <person name="Natvig D.O."/>
            <person name="Lalanne C."/>
            <person name="Gautier V."/>
            <person name="Ament-Velasquez S.L."/>
            <person name="Kruys A."/>
            <person name="Hutchinson M.I."/>
            <person name="Powell A.J."/>
            <person name="Barry K."/>
            <person name="Miller A.N."/>
            <person name="Grigoriev I.V."/>
            <person name="Debuchy R."/>
            <person name="Gladieux P."/>
            <person name="Hiltunen Thoren M."/>
            <person name="Johannesson H."/>
        </authorList>
    </citation>
    <scope>NUCLEOTIDE SEQUENCE</scope>
    <source>
        <strain evidence="3">CBS 315.58</strain>
    </source>
</reference>
<evidence type="ECO:0000313" key="4">
    <source>
        <dbReference type="Proteomes" id="UP001303160"/>
    </source>
</evidence>
<protein>
    <submittedName>
        <fullName evidence="3">Uncharacterized protein</fullName>
    </submittedName>
</protein>
<dbReference type="Proteomes" id="UP001303160">
    <property type="component" value="Unassembled WGS sequence"/>
</dbReference>
<feature type="transmembrane region" description="Helical" evidence="2">
    <location>
        <begin position="25"/>
        <end position="46"/>
    </location>
</feature>